<protein>
    <submittedName>
        <fullName evidence="2">Uncharacterized protein</fullName>
    </submittedName>
</protein>
<name>A0A564W944_9PROT</name>
<evidence type="ECO:0000256" key="1">
    <source>
        <dbReference type="SAM" id="SignalP"/>
    </source>
</evidence>
<keyword evidence="1" id="KW-0732">Signal</keyword>
<dbReference type="AlphaFoldDB" id="A0A564W944"/>
<sequence length="237" mass="25049">MRTLPMRRQVVLGALLLPLIAAPVQAEPALTDSVIDQRLAFIVERLDARATHGQIWHWSWMTINAGSAIGLGIVAGLADHEDDAVNNAVQAGVAAIGVADLVFRPLEARYGAAPIRGLPESTRDEKLAKLKAAEKQLERNAARAEERTSFSMHAANVALNAAAGLIIGLAGNPSDGAIAFATGTAGGVVNILTQPAAPAQDWEDYQALVNRSSHRTEVLVFVSALPDGALLGMRLTW</sequence>
<evidence type="ECO:0000313" key="3">
    <source>
        <dbReference type="Proteomes" id="UP000326641"/>
    </source>
</evidence>
<accession>A0A564W944</accession>
<feature type="signal peptide" evidence="1">
    <location>
        <begin position="1"/>
        <end position="26"/>
    </location>
</feature>
<comment type="caution">
    <text evidence="2">The sequence shown here is derived from an EMBL/GenBank/DDBJ whole genome shotgun (WGS) entry which is preliminary data.</text>
</comment>
<proteinExistence type="predicted"/>
<evidence type="ECO:0000313" key="2">
    <source>
        <dbReference type="EMBL" id="VUX44984.1"/>
    </source>
</evidence>
<feature type="chain" id="PRO_5024452831" evidence="1">
    <location>
        <begin position="27"/>
        <end position="237"/>
    </location>
</feature>
<keyword evidence="3" id="KW-1185">Reference proteome</keyword>
<dbReference type="EMBL" id="UXAT02000001">
    <property type="protein sequence ID" value="VUX44984.1"/>
    <property type="molecule type" value="Genomic_DNA"/>
</dbReference>
<gene>
    <name evidence="2" type="ORF">DF3PA_10109</name>
</gene>
<dbReference type="Proteomes" id="UP000326641">
    <property type="component" value="Unassembled WGS sequence"/>
</dbReference>
<organism evidence="2 3">
    <name type="scientific">Candidatus Defluviicoccus seviourii</name>
    <dbReference type="NCBI Taxonomy" id="2565273"/>
    <lineage>
        <taxon>Bacteria</taxon>
        <taxon>Pseudomonadati</taxon>
        <taxon>Pseudomonadota</taxon>
        <taxon>Alphaproteobacteria</taxon>
        <taxon>Rhodospirillales</taxon>
        <taxon>Rhodospirillaceae</taxon>
        <taxon>Defluviicoccus</taxon>
    </lineage>
</organism>
<reference evidence="2" key="1">
    <citation type="submission" date="2018-11" db="EMBL/GenBank/DDBJ databases">
        <authorList>
            <person name="Onetto C."/>
        </authorList>
    </citation>
    <scope>NUCLEOTIDE SEQUENCE [LARGE SCALE GENOMIC DNA]</scope>
</reference>